<protein>
    <submittedName>
        <fullName evidence="3">Molybdenum cofactor biosynthesis protein MoaF</fullName>
    </submittedName>
</protein>
<organism evidence="3 4">
    <name type="scientific">Humibacter ginsenosidimutans</name>
    <dbReference type="NCBI Taxonomy" id="2599293"/>
    <lineage>
        <taxon>Bacteria</taxon>
        <taxon>Bacillati</taxon>
        <taxon>Actinomycetota</taxon>
        <taxon>Actinomycetes</taxon>
        <taxon>Micrococcales</taxon>
        <taxon>Microbacteriaceae</taxon>
        <taxon>Humibacter</taxon>
    </lineage>
</organism>
<reference evidence="3 4" key="1">
    <citation type="submission" date="2019-07" db="EMBL/GenBank/DDBJ databases">
        <title>Full genome sequence of Humibacter sp. WJ7-1.</title>
        <authorList>
            <person name="Im W.-T."/>
        </authorList>
    </citation>
    <scope>NUCLEOTIDE SEQUENCE [LARGE SCALE GENOMIC DNA]</scope>
    <source>
        <strain evidence="3 4">WJ7-1</strain>
    </source>
</reference>
<dbReference type="AlphaFoldDB" id="A0A5B8M1E9"/>
<proteinExistence type="predicted"/>
<dbReference type="RefSeq" id="WP_146319737.1">
    <property type="nucleotide sequence ID" value="NZ_CP042305.1"/>
</dbReference>
<evidence type="ECO:0000313" key="4">
    <source>
        <dbReference type="Proteomes" id="UP000320216"/>
    </source>
</evidence>
<name>A0A5B8M1E9_9MICO</name>
<feature type="domain" description="MoaF C-terminal" evidence="2">
    <location>
        <begin position="156"/>
        <end position="264"/>
    </location>
</feature>
<gene>
    <name evidence="3" type="ORF">FPZ11_07610</name>
</gene>
<dbReference type="InterPro" id="IPR024724">
    <property type="entry name" value="MoaF_N"/>
</dbReference>
<dbReference type="EMBL" id="CP042305">
    <property type="protein sequence ID" value="QDZ14638.1"/>
    <property type="molecule type" value="Genomic_DNA"/>
</dbReference>
<dbReference type="Pfam" id="PF10703">
    <property type="entry name" value="MoaF"/>
    <property type="match status" value="1"/>
</dbReference>
<evidence type="ECO:0000313" key="3">
    <source>
        <dbReference type="EMBL" id="QDZ14638.1"/>
    </source>
</evidence>
<dbReference type="Pfam" id="PF17409">
    <property type="entry name" value="MoaF_C"/>
    <property type="match status" value="1"/>
</dbReference>
<dbReference type="InterPro" id="IPR012674">
    <property type="entry name" value="Calycin"/>
</dbReference>
<dbReference type="OrthoDB" id="2560583at2"/>
<dbReference type="Gene3D" id="2.40.128.20">
    <property type="match status" value="1"/>
</dbReference>
<dbReference type="Proteomes" id="UP000320216">
    <property type="component" value="Chromosome"/>
</dbReference>
<dbReference type="KEGG" id="huw:FPZ11_07610"/>
<accession>A0A5B8M1E9</accession>
<sequence length="274" mass="29857">MTDQTTHLDPAAADPAQDEWRTYDDFAAGIDTYRLPNTSLAGTTVTVTLDDGTSIRLAFDAEKATWSATGSLTAAEGTTDPYDAVAVRDDVVFVHLPLTSRDNEAVTLVYSTTTHRATVVHSHIGSEQVDGVPRVSQTFWAGVTDGGAATGEVPGPSRDLIGKRNVYRYSPHHLYEHVYLSSQRYAWQCLEGVQRGHGDTDLSTVWKFADGLYLFCFREFRIAVASVWLHDLGYQLMTTGVFLGLDGDGSPEHSRAGGHIYPLGSVSYPDAQPV</sequence>
<feature type="domain" description="Molybdenum cofactor biosynthesis protein F N-terminal" evidence="1">
    <location>
        <begin position="19"/>
        <end position="125"/>
    </location>
</feature>
<dbReference type="InterPro" id="IPR035348">
    <property type="entry name" value="MoaF_C"/>
</dbReference>
<evidence type="ECO:0000259" key="1">
    <source>
        <dbReference type="Pfam" id="PF10703"/>
    </source>
</evidence>
<evidence type="ECO:0000259" key="2">
    <source>
        <dbReference type="Pfam" id="PF17409"/>
    </source>
</evidence>
<keyword evidence="4" id="KW-1185">Reference proteome</keyword>